<proteinExistence type="predicted"/>
<protein>
    <submittedName>
        <fullName evidence="1">Uncharacterized protein</fullName>
    </submittedName>
</protein>
<dbReference type="Proteomes" id="UP000054776">
    <property type="component" value="Unassembled WGS sequence"/>
</dbReference>
<accession>A0A0V1BJW7</accession>
<dbReference type="AlphaFoldDB" id="A0A0V1BJW7"/>
<name>A0A0V1BJW7_TRISP</name>
<dbReference type="InParanoid" id="A0A0V1BJW7"/>
<organism evidence="1 2">
    <name type="scientific">Trichinella spiralis</name>
    <name type="common">Trichina worm</name>
    <dbReference type="NCBI Taxonomy" id="6334"/>
    <lineage>
        <taxon>Eukaryota</taxon>
        <taxon>Metazoa</taxon>
        <taxon>Ecdysozoa</taxon>
        <taxon>Nematoda</taxon>
        <taxon>Enoplea</taxon>
        <taxon>Dorylaimia</taxon>
        <taxon>Trichinellida</taxon>
        <taxon>Trichinellidae</taxon>
        <taxon>Trichinella</taxon>
    </lineage>
</organism>
<sequence>MILREKFWVAESWDVRWSFGYQRSEFQFAQQSDFSEYSRPTIHIIDVPHRHSLHHSETMDCCQKIHTDEGLAVTLPLSILASGFRITAASSVRRKSSPRLSHRAKLRANTNALNYRLTTL</sequence>
<gene>
    <name evidence="1" type="ORF">T01_5065</name>
</gene>
<dbReference type="OrthoDB" id="10526513at2759"/>
<comment type="caution">
    <text evidence="1">The sequence shown here is derived from an EMBL/GenBank/DDBJ whole genome shotgun (WGS) entry which is preliminary data.</text>
</comment>
<dbReference type="EMBL" id="JYDH01000033">
    <property type="protein sequence ID" value="KRY37524.1"/>
    <property type="molecule type" value="Genomic_DNA"/>
</dbReference>
<reference evidence="1 2" key="1">
    <citation type="submission" date="2015-01" db="EMBL/GenBank/DDBJ databases">
        <title>Evolution of Trichinella species and genotypes.</title>
        <authorList>
            <person name="Korhonen P.K."/>
            <person name="Edoardo P."/>
            <person name="Giuseppe L.R."/>
            <person name="Gasser R.B."/>
        </authorList>
    </citation>
    <scope>NUCLEOTIDE SEQUENCE [LARGE SCALE GENOMIC DNA]</scope>
    <source>
        <strain evidence="1">ISS3</strain>
    </source>
</reference>
<evidence type="ECO:0000313" key="2">
    <source>
        <dbReference type="Proteomes" id="UP000054776"/>
    </source>
</evidence>
<keyword evidence="2" id="KW-1185">Reference proteome</keyword>
<evidence type="ECO:0000313" key="1">
    <source>
        <dbReference type="EMBL" id="KRY37524.1"/>
    </source>
</evidence>